<name>A2F7I6_TRIV3</name>
<dbReference type="Proteomes" id="UP000001542">
    <property type="component" value="Unassembled WGS sequence"/>
</dbReference>
<dbReference type="AlphaFoldDB" id="A2F7I6"/>
<dbReference type="InterPro" id="IPR011990">
    <property type="entry name" value="TPR-like_helical_dom_sf"/>
</dbReference>
<dbReference type="SMR" id="A2F7I6"/>
<dbReference type="PANTHER" id="PTHR43628">
    <property type="entry name" value="ACTIVATOR OF C KINASE PROTEIN 1-RELATED"/>
    <property type="match status" value="1"/>
</dbReference>
<accession>A2F7I6</accession>
<dbReference type="EMBL" id="DS113648">
    <property type="protein sequence ID" value="EAX99144.1"/>
    <property type="molecule type" value="Genomic_DNA"/>
</dbReference>
<dbReference type="Pfam" id="PF08238">
    <property type="entry name" value="Sel1"/>
    <property type="match status" value="2"/>
</dbReference>
<dbReference type="InParanoid" id="A2F7I6"/>
<gene>
    <name evidence="2" type="ORF">TVAG_115480</name>
</gene>
<dbReference type="OrthoDB" id="272077at2759"/>
<feature type="transmembrane region" description="Helical" evidence="1">
    <location>
        <begin position="519"/>
        <end position="538"/>
    </location>
</feature>
<dbReference type="STRING" id="5722.A2F7I6"/>
<dbReference type="SMART" id="SM00671">
    <property type="entry name" value="SEL1"/>
    <property type="match status" value="2"/>
</dbReference>
<dbReference type="VEuPathDB" id="TrichDB:TVAGG3_0179620"/>
<evidence type="ECO:0000313" key="2">
    <source>
        <dbReference type="EMBL" id="EAX99144.1"/>
    </source>
</evidence>
<evidence type="ECO:0008006" key="4">
    <source>
        <dbReference type="Google" id="ProtNLM"/>
    </source>
</evidence>
<keyword evidence="1" id="KW-0472">Membrane</keyword>
<proteinExistence type="predicted"/>
<dbReference type="SUPFAM" id="SSF81901">
    <property type="entry name" value="HCP-like"/>
    <property type="match status" value="2"/>
</dbReference>
<organism evidence="2 3">
    <name type="scientific">Trichomonas vaginalis (strain ATCC PRA-98 / G3)</name>
    <dbReference type="NCBI Taxonomy" id="412133"/>
    <lineage>
        <taxon>Eukaryota</taxon>
        <taxon>Metamonada</taxon>
        <taxon>Parabasalia</taxon>
        <taxon>Trichomonadida</taxon>
        <taxon>Trichomonadidae</taxon>
        <taxon>Trichomonas</taxon>
    </lineage>
</organism>
<evidence type="ECO:0000313" key="3">
    <source>
        <dbReference type="Proteomes" id="UP000001542"/>
    </source>
</evidence>
<keyword evidence="1" id="KW-1133">Transmembrane helix</keyword>
<keyword evidence="1" id="KW-0812">Transmembrane</keyword>
<dbReference type="Gene3D" id="1.25.40.10">
    <property type="entry name" value="Tetratricopeptide repeat domain"/>
    <property type="match status" value="2"/>
</dbReference>
<dbReference type="RefSeq" id="XP_001312074.1">
    <property type="nucleotide sequence ID" value="XM_001312073.1"/>
</dbReference>
<sequence>MNSLFMLGVAIPQSKSVWKFTYMMDKSNYLPPPPVFKIIEQNSTSYFVDALTYPENETNPMNSLYHTLRSGLDINETIQKIENLCENGNSQACLGYGRIYEFGAFGTQEDHSIAQKYYLKADKLGNNAAKSLLSFYHRTYEPLEIPKSVVESNLSWDYLESILPITNQYLEGKYRPYSCPSAYKTISRAADIIPTMFIFPIHRNIPNSTELDRLSKSKDPIDMYNYAMSKIFIPYPTEQKVKNAIKLLNNSFNNGYKPAIGPITTLLKYQNSTKLFNQYLNIGVKMGDPTSLLLKAGVLLGHTQPPCVEILSYLRQATNQNYAPGFFELGLMSYYGLCGVGRSNVNGYMYFSQSASKGHFPSMLKVSQQLIGGDGAVANCDRSVEMLRQLIDYGPWVRFFDKYVQRGSEHAFRKMLDLGLTPSKNFLSSNSKDSRDANQFSYVRNARSGNATAALWLAMNSPLHEAEEYFYRMSQMQLAAQSIVGPVKFYVMMRELPKYIKETMPEEDSKILVEYIKPLGGLLIEFILFITLIILISVRVKTILQ</sequence>
<dbReference type="InterPro" id="IPR006597">
    <property type="entry name" value="Sel1-like"/>
</dbReference>
<reference evidence="2" key="2">
    <citation type="journal article" date="2007" name="Science">
        <title>Draft genome sequence of the sexually transmitted pathogen Trichomonas vaginalis.</title>
        <authorList>
            <person name="Carlton J.M."/>
            <person name="Hirt R.P."/>
            <person name="Silva J.C."/>
            <person name="Delcher A.L."/>
            <person name="Schatz M."/>
            <person name="Zhao Q."/>
            <person name="Wortman J.R."/>
            <person name="Bidwell S.L."/>
            <person name="Alsmark U.C.M."/>
            <person name="Besteiro S."/>
            <person name="Sicheritz-Ponten T."/>
            <person name="Noel C.J."/>
            <person name="Dacks J.B."/>
            <person name="Foster P.G."/>
            <person name="Simillion C."/>
            <person name="Van de Peer Y."/>
            <person name="Miranda-Saavedra D."/>
            <person name="Barton G.J."/>
            <person name="Westrop G.D."/>
            <person name="Mueller S."/>
            <person name="Dessi D."/>
            <person name="Fiori P.L."/>
            <person name="Ren Q."/>
            <person name="Paulsen I."/>
            <person name="Zhang H."/>
            <person name="Bastida-Corcuera F.D."/>
            <person name="Simoes-Barbosa A."/>
            <person name="Brown M.T."/>
            <person name="Hayes R.D."/>
            <person name="Mukherjee M."/>
            <person name="Okumura C.Y."/>
            <person name="Schneider R."/>
            <person name="Smith A.J."/>
            <person name="Vanacova S."/>
            <person name="Villalvazo M."/>
            <person name="Haas B.J."/>
            <person name="Pertea M."/>
            <person name="Feldblyum T.V."/>
            <person name="Utterback T.R."/>
            <person name="Shu C.L."/>
            <person name="Osoegawa K."/>
            <person name="de Jong P.J."/>
            <person name="Hrdy I."/>
            <person name="Horvathova L."/>
            <person name="Zubacova Z."/>
            <person name="Dolezal P."/>
            <person name="Malik S.B."/>
            <person name="Logsdon J.M. Jr."/>
            <person name="Henze K."/>
            <person name="Gupta A."/>
            <person name="Wang C.C."/>
            <person name="Dunne R.L."/>
            <person name="Upcroft J.A."/>
            <person name="Upcroft P."/>
            <person name="White O."/>
            <person name="Salzberg S.L."/>
            <person name="Tang P."/>
            <person name="Chiu C.-H."/>
            <person name="Lee Y.-S."/>
            <person name="Embley T.M."/>
            <person name="Coombs G.H."/>
            <person name="Mottram J.C."/>
            <person name="Tachezy J."/>
            <person name="Fraser-Liggett C.M."/>
            <person name="Johnson P.J."/>
        </authorList>
    </citation>
    <scope>NUCLEOTIDE SEQUENCE [LARGE SCALE GENOMIC DNA]</scope>
    <source>
        <strain evidence="2">G3</strain>
    </source>
</reference>
<reference evidence="2" key="1">
    <citation type="submission" date="2006-10" db="EMBL/GenBank/DDBJ databases">
        <authorList>
            <person name="Amadeo P."/>
            <person name="Zhao Q."/>
            <person name="Wortman J."/>
            <person name="Fraser-Liggett C."/>
            <person name="Carlton J."/>
        </authorList>
    </citation>
    <scope>NUCLEOTIDE SEQUENCE</scope>
    <source>
        <strain evidence="2">G3</strain>
    </source>
</reference>
<dbReference type="KEGG" id="tva:4756949"/>
<protein>
    <recommendedName>
        <fullName evidence="4">Sel1 repeat family protein</fullName>
    </recommendedName>
</protein>
<dbReference type="InterPro" id="IPR052945">
    <property type="entry name" value="Mitotic_Regulator"/>
</dbReference>
<keyword evidence="3" id="KW-1185">Reference proteome</keyword>
<evidence type="ECO:0000256" key="1">
    <source>
        <dbReference type="SAM" id="Phobius"/>
    </source>
</evidence>
<dbReference type="PANTHER" id="PTHR43628:SF1">
    <property type="entry name" value="CHITIN SYNTHASE REGULATORY FACTOR 2-RELATED"/>
    <property type="match status" value="1"/>
</dbReference>
<dbReference type="VEuPathDB" id="TrichDB:TVAG_115480"/>